<keyword evidence="3" id="KW-1185">Reference proteome</keyword>
<gene>
    <name evidence="2" type="primary">76</name>
    <name evidence="2" type="ORF">SEA_BUGGABOO_76</name>
</gene>
<organism evidence="2 3">
    <name type="scientific">Gordonia phage Buggaboo</name>
    <dbReference type="NCBI Taxonomy" id="2315529"/>
    <lineage>
        <taxon>Viruses</taxon>
        <taxon>Duplodnaviria</taxon>
        <taxon>Heunggongvirae</taxon>
        <taxon>Uroviricota</taxon>
        <taxon>Caudoviricetes</taxon>
        <taxon>Zierdtviridae</taxon>
        <taxon>Emilbogenvirinae</taxon>
        <taxon>Kablunavirus</taxon>
        <taxon>Kablunavirus buggaboo</taxon>
    </lineage>
</organism>
<dbReference type="KEGG" id="vg:65116546"/>
<accession>A0A386KCG9</accession>
<dbReference type="EMBL" id="MH779499">
    <property type="protein sequence ID" value="AYD83268.1"/>
    <property type="molecule type" value="Genomic_DNA"/>
</dbReference>
<reference evidence="2 3" key="1">
    <citation type="submission" date="2018-08" db="EMBL/GenBank/DDBJ databases">
        <authorList>
            <person name="Pope W.H."/>
            <person name="Garlena R.A."/>
            <person name="Russell D.A."/>
            <person name="Jacobs-Sera D."/>
            <person name="Hatfull G.F."/>
        </authorList>
    </citation>
    <scope>NUCLEOTIDE SEQUENCE [LARGE SCALE GENOMIC DNA]</scope>
</reference>
<name>A0A386KCG9_9CAUD</name>
<evidence type="ECO:0000313" key="3">
    <source>
        <dbReference type="Proteomes" id="UP000279879"/>
    </source>
</evidence>
<evidence type="ECO:0000313" key="2">
    <source>
        <dbReference type="EMBL" id="AYD83268.1"/>
    </source>
</evidence>
<protein>
    <submittedName>
        <fullName evidence="2">Uncharacterized protein</fullName>
    </submittedName>
</protein>
<sequence length="58" mass="6384">MDNPEPRDFLVAVEQTTITTFSVTATSEEEALKNHLDGVPQHSESNLSAPYIVGNEPR</sequence>
<evidence type="ECO:0000256" key="1">
    <source>
        <dbReference type="SAM" id="MobiDB-lite"/>
    </source>
</evidence>
<feature type="region of interest" description="Disordered" evidence="1">
    <location>
        <begin position="35"/>
        <end position="58"/>
    </location>
</feature>
<dbReference type="GeneID" id="65116546"/>
<dbReference type="RefSeq" id="YP_010098870.1">
    <property type="nucleotide sequence ID" value="NC_055770.1"/>
</dbReference>
<dbReference type="Proteomes" id="UP000279879">
    <property type="component" value="Segment"/>
</dbReference>
<proteinExistence type="predicted"/>